<comment type="subcellular location">
    <subcellularLocation>
        <location evidence="1">Membrane</location>
        <topology evidence="1">Multi-pass membrane protein</topology>
    </subcellularLocation>
</comment>
<dbReference type="EMBL" id="JAAQHG020000062">
    <property type="protein sequence ID" value="KAL1582144.1"/>
    <property type="molecule type" value="Genomic_DNA"/>
</dbReference>
<evidence type="ECO:0000256" key="2">
    <source>
        <dbReference type="ARBA" id="ARBA00022692"/>
    </source>
</evidence>
<dbReference type="AlphaFoldDB" id="A0AB34KAX0"/>
<evidence type="ECO:0000256" key="6">
    <source>
        <dbReference type="SAM" id="Phobius"/>
    </source>
</evidence>
<dbReference type="Proteomes" id="UP000803884">
    <property type="component" value="Unassembled WGS sequence"/>
</dbReference>
<gene>
    <name evidence="8" type="ORF">WHR41_09039</name>
</gene>
<dbReference type="PANTHER" id="PTHR33048">
    <property type="entry name" value="PTH11-LIKE INTEGRAL MEMBRANE PROTEIN (AFU_ORTHOLOGUE AFUA_5G11245)"/>
    <property type="match status" value="1"/>
</dbReference>
<dbReference type="PANTHER" id="PTHR33048:SF96">
    <property type="entry name" value="INTEGRAL MEMBRANE PROTEIN"/>
    <property type="match status" value="1"/>
</dbReference>
<accession>A0AB34KAX0</accession>
<evidence type="ECO:0000313" key="9">
    <source>
        <dbReference type="Proteomes" id="UP000803884"/>
    </source>
</evidence>
<feature type="transmembrane region" description="Helical" evidence="6">
    <location>
        <begin position="53"/>
        <end position="71"/>
    </location>
</feature>
<reference evidence="8 9" key="1">
    <citation type="journal article" date="2020" name="Microbiol. Resour. Announc.">
        <title>Draft Genome Sequence of a Cladosporium Species Isolated from the Mesophotic Ascidian Didemnum maculosum.</title>
        <authorList>
            <person name="Gioti A."/>
            <person name="Siaperas R."/>
            <person name="Nikolaivits E."/>
            <person name="Le Goff G."/>
            <person name="Ouazzani J."/>
            <person name="Kotoulas G."/>
            <person name="Topakas E."/>
        </authorList>
    </citation>
    <scope>NUCLEOTIDE SEQUENCE [LARGE SCALE GENOMIC DNA]</scope>
    <source>
        <strain evidence="8 9">TM138-S3</strain>
    </source>
</reference>
<feature type="transmembrane region" description="Helical" evidence="6">
    <location>
        <begin position="20"/>
        <end position="41"/>
    </location>
</feature>
<feature type="transmembrane region" description="Helical" evidence="6">
    <location>
        <begin position="99"/>
        <end position="117"/>
    </location>
</feature>
<feature type="domain" description="Rhodopsin" evidence="7">
    <location>
        <begin position="37"/>
        <end position="265"/>
    </location>
</feature>
<keyword evidence="9" id="KW-1185">Reference proteome</keyword>
<keyword evidence="4 6" id="KW-0472">Membrane</keyword>
<comment type="similarity">
    <text evidence="5">Belongs to the SAT4 family.</text>
</comment>
<keyword evidence="2 6" id="KW-0812">Transmembrane</keyword>
<protein>
    <recommendedName>
        <fullName evidence="7">Rhodopsin domain-containing protein</fullName>
    </recommendedName>
</protein>
<evidence type="ECO:0000259" key="7">
    <source>
        <dbReference type="Pfam" id="PF20684"/>
    </source>
</evidence>
<evidence type="ECO:0000256" key="3">
    <source>
        <dbReference type="ARBA" id="ARBA00022989"/>
    </source>
</evidence>
<sequence>MSFGNPCDPLPEDENLGSHLLMTAAILLAPTILTTTLRLWARKKIPGWDDFTIAIVAVLTIALNVLSIYGVQNGKGRHVCFLQKKQILKIGKYSWTNQIVLFWARFFIKMSVCLLILRVKRTRFLRLATVTIIGPMATSTCIACAALIAECRPVSAFWDRLEGECRPPDFRIYSIWVQAAVSVVTDLACSLLPFFILCDLQMPLRKKLAVGVLMVRGTIASVFAILRATSLSLETSDTTYDYTLTGVWMTLESNIGLIASNIGPTYALVRWRRWKDVPSHYGTSRLTGPQVSASASVKTVNYEDVALRTHEFQVAQPNK</sequence>
<keyword evidence="3 6" id="KW-1133">Transmembrane helix</keyword>
<evidence type="ECO:0000256" key="5">
    <source>
        <dbReference type="ARBA" id="ARBA00038359"/>
    </source>
</evidence>
<comment type="caution">
    <text evidence="8">The sequence shown here is derived from an EMBL/GenBank/DDBJ whole genome shotgun (WGS) entry which is preliminary data.</text>
</comment>
<evidence type="ECO:0000256" key="4">
    <source>
        <dbReference type="ARBA" id="ARBA00023136"/>
    </source>
</evidence>
<feature type="transmembrane region" description="Helical" evidence="6">
    <location>
        <begin position="124"/>
        <end position="149"/>
    </location>
</feature>
<organism evidence="8 9">
    <name type="scientific">Cladosporium halotolerans</name>
    <dbReference type="NCBI Taxonomy" id="1052096"/>
    <lineage>
        <taxon>Eukaryota</taxon>
        <taxon>Fungi</taxon>
        <taxon>Dikarya</taxon>
        <taxon>Ascomycota</taxon>
        <taxon>Pezizomycotina</taxon>
        <taxon>Dothideomycetes</taxon>
        <taxon>Dothideomycetidae</taxon>
        <taxon>Cladosporiales</taxon>
        <taxon>Cladosporiaceae</taxon>
        <taxon>Cladosporium</taxon>
    </lineage>
</organism>
<dbReference type="InterPro" id="IPR052337">
    <property type="entry name" value="SAT4-like"/>
</dbReference>
<feature type="transmembrane region" description="Helical" evidence="6">
    <location>
        <begin position="175"/>
        <end position="196"/>
    </location>
</feature>
<name>A0AB34KAX0_9PEZI</name>
<dbReference type="GeneID" id="96010481"/>
<evidence type="ECO:0000313" key="8">
    <source>
        <dbReference type="EMBL" id="KAL1582144.1"/>
    </source>
</evidence>
<dbReference type="Pfam" id="PF20684">
    <property type="entry name" value="Fung_rhodopsin"/>
    <property type="match status" value="1"/>
</dbReference>
<proteinExistence type="inferred from homology"/>
<dbReference type="RefSeq" id="XP_069225251.1">
    <property type="nucleotide sequence ID" value="XM_069377643.1"/>
</dbReference>
<feature type="transmembrane region" description="Helical" evidence="6">
    <location>
        <begin position="208"/>
        <end position="226"/>
    </location>
</feature>
<evidence type="ECO:0000256" key="1">
    <source>
        <dbReference type="ARBA" id="ARBA00004141"/>
    </source>
</evidence>
<dbReference type="InterPro" id="IPR049326">
    <property type="entry name" value="Rhodopsin_dom_fungi"/>
</dbReference>
<feature type="transmembrane region" description="Helical" evidence="6">
    <location>
        <begin position="246"/>
        <end position="269"/>
    </location>
</feature>
<dbReference type="GO" id="GO:0016020">
    <property type="term" value="C:membrane"/>
    <property type="evidence" value="ECO:0007669"/>
    <property type="project" value="UniProtKB-SubCell"/>
</dbReference>